<feature type="compositionally biased region" description="Basic and acidic residues" evidence="4">
    <location>
        <begin position="149"/>
        <end position="182"/>
    </location>
</feature>
<feature type="compositionally biased region" description="Acidic residues" evidence="4">
    <location>
        <begin position="100"/>
        <end position="110"/>
    </location>
</feature>
<comment type="similarity">
    <text evidence="2">Belongs to the SURF6 family.</text>
</comment>
<dbReference type="GO" id="GO:0042273">
    <property type="term" value="P:ribosomal large subunit biogenesis"/>
    <property type="evidence" value="ECO:0007669"/>
    <property type="project" value="TreeGrafter"/>
</dbReference>
<feature type="compositionally biased region" description="Low complexity" evidence="4">
    <location>
        <begin position="249"/>
        <end position="281"/>
    </location>
</feature>
<feature type="region of interest" description="Disordered" evidence="4">
    <location>
        <begin position="316"/>
        <end position="364"/>
    </location>
</feature>
<sequence length="553" mass="62041">MADDLEVSLLAALLPACTPADPSASQERLQSHAQAFEGLMSLIPAKQYYAQDTSDQWQRKKQSKAQKKAAKRAKLDPTNIQSAKDVMDENERKRKRELDGDGDGDSDDLSDLNAPGKEKPREGLKPKDVKKQKLDGAIGKDAEEEDEETRQQREEKQKKIDERRQKKKEKQQEKAQTKKQRQDAPSLEAPNPDADRMHVEQKPKVDAPAPAAEEASDAESDHGISGDEEIDKVDVSGMMEDAKDDNSWTSASPSPGPESPASSAIPSASSSSSIIPPTSSESSKKLKNKAGKIQLPQVDQEVLKARLQARIEALRAARKADGIDGKPARNRQELMEARRRKEEERRTRKKEMRKQAKEDEQRKAAEVELARLRGSGSPGTPDIFSPMEQENNFSFGRITFDDGQQMDSSASNLIDAKKKKGRSDAKTALEAAEKKQQRLAGLDEAKRKEIESKDLWLNAKKRAHGEKVKDDTNLLKKTLKRKDKQKKKSEQEWTERIEGVEKGKEMRQKKREDNLRKRREEKGTKPGKKANKLKAGKKSARPGFEGSFRSKTK</sequence>
<dbReference type="PANTHER" id="PTHR14369:SF0">
    <property type="entry name" value="SURFEIT LOCUS PROTEIN 6"/>
    <property type="match status" value="1"/>
</dbReference>
<dbReference type="InterPro" id="IPR007019">
    <property type="entry name" value="SURF6"/>
</dbReference>
<comment type="caution">
    <text evidence="7">The sequence shown here is derived from an EMBL/GenBank/DDBJ whole genome shotgun (WGS) entry which is preliminary data.</text>
</comment>
<evidence type="ECO:0000259" key="6">
    <source>
        <dbReference type="Pfam" id="PF15459"/>
    </source>
</evidence>
<dbReference type="GO" id="GO:0003677">
    <property type="term" value="F:DNA binding"/>
    <property type="evidence" value="ECO:0007669"/>
    <property type="project" value="TreeGrafter"/>
</dbReference>
<protein>
    <submittedName>
        <fullName evidence="7">60s ribosome biogenesis protein rrp14</fullName>
    </submittedName>
</protein>
<dbReference type="InterPro" id="IPR029190">
    <property type="entry name" value="Rrp14/SURF6_C"/>
</dbReference>
<comment type="subcellular location">
    <subcellularLocation>
        <location evidence="1">Nucleus</location>
    </subcellularLocation>
</comment>
<organism evidence="7 8">
    <name type="scientific">Diplodia corticola</name>
    <dbReference type="NCBI Taxonomy" id="236234"/>
    <lineage>
        <taxon>Eukaryota</taxon>
        <taxon>Fungi</taxon>
        <taxon>Dikarya</taxon>
        <taxon>Ascomycota</taxon>
        <taxon>Pezizomycotina</taxon>
        <taxon>Dothideomycetes</taxon>
        <taxon>Dothideomycetes incertae sedis</taxon>
        <taxon>Botryosphaeriales</taxon>
        <taxon>Botryosphaeriaceae</taxon>
        <taxon>Diplodia</taxon>
    </lineage>
</organism>
<dbReference type="STRING" id="236234.A0A1J9RXL1"/>
<gene>
    <name evidence="7" type="ORF">BKCO1_3700020</name>
</gene>
<evidence type="ECO:0000313" key="8">
    <source>
        <dbReference type="Proteomes" id="UP000183809"/>
    </source>
</evidence>
<dbReference type="AlphaFoldDB" id="A0A1J9RXL1"/>
<accession>A0A1J9RXL1</accession>
<feature type="domain" description="Ribosomal RNA-processing protein 14/surfeit locus protein 6 C-terminal" evidence="5">
    <location>
        <begin position="332"/>
        <end position="526"/>
    </location>
</feature>
<keyword evidence="3" id="KW-0539">Nucleus</keyword>
<feature type="compositionally biased region" description="Basic and acidic residues" evidence="4">
    <location>
        <begin position="85"/>
        <end position="99"/>
    </location>
</feature>
<feature type="compositionally biased region" description="Basic and acidic residues" evidence="4">
    <location>
        <begin position="488"/>
        <end position="524"/>
    </location>
</feature>
<evidence type="ECO:0000313" key="7">
    <source>
        <dbReference type="EMBL" id="OJD32572.1"/>
    </source>
</evidence>
<feature type="compositionally biased region" description="Basic and acidic residues" evidence="4">
    <location>
        <begin position="193"/>
        <end position="205"/>
    </location>
</feature>
<feature type="region of interest" description="Disordered" evidence="4">
    <location>
        <begin position="51"/>
        <end position="299"/>
    </location>
</feature>
<feature type="compositionally biased region" description="Basic and acidic residues" evidence="4">
    <location>
        <begin position="422"/>
        <end position="454"/>
    </location>
</feature>
<evidence type="ECO:0000259" key="5">
    <source>
        <dbReference type="Pfam" id="PF04935"/>
    </source>
</evidence>
<dbReference type="Pfam" id="PF15459">
    <property type="entry name" value="RRP14"/>
    <property type="match status" value="1"/>
</dbReference>
<dbReference type="OrthoDB" id="444809at2759"/>
<dbReference type="GeneID" id="31015347"/>
<feature type="region of interest" description="Disordered" evidence="4">
    <location>
        <begin position="398"/>
        <end position="553"/>
    </location>
</feature>
<dbReference type="Pfam" id="PF04935">
    <property type="entry name" value="SURF6"/>
    <property type="match status" value="1"/>
</dbReference>
<evidence type="ECO:0000256" key="2">
    <source>
        <dbReference type="ARBA" id="ARBA00005904"/>
    </source>
</evidence>
<dbReference type="EMBL" id="MNUE01000037">
    <property type="protein sequence ID" value="OJD32572.1"/>
    <property type="molecule type" value="Genomic_DNA"/>
</dbReference>
<feature type="compositionally biased region" description="Basic and acidic residues" evidence="4">
    <location>
        <begin position="316"/>
        <end position="346"/>
    </location>
</feature>
<evidence type="ECO:0000256" key="3">
    <source>
        <dbReference type="ARBA" id="ARBA00023242"/>
    </source>
</evidence>
<dbReference type="InterPro" id="IPR029188">
    <property type="entry name" value="Rrp14_N"/>
</dbReference>
<evidence type="ECO:0000256" key="1">
    <source>
        <dbReference type="ARBA" id="ARBA00004123"/>
    </source>
</evidence>
<dbReference type="Proteomes" id="UP000183809">
    <property type="component" value="Unassembled WGS sequence"/>
</dbReference>
<feature type="compositionally biased region" description="Basic residues" evidence="4">
    <location>
        <begin position="477"/>
        <end position="487"/>
    </location>
</feature>
<feature type="compositionally biased region" description="Basic and acidic residues" evidence="4">
    <location>
        <begin position="465"/>
        <end position="474"/>
    </location>
</feature>
<feature type="compositionally biased region" description="Basic and acidic residues" evidence="4">
    <location>
        <begin position="116"/>
        <end position="141"/>
    </location>
</feature>
<proteinExistence type="inferred from homology"/>
<feature type="compositionally biased region" description="Basic residues" evidence="4">
    <location>
        <begin position="59"/>
        <end position="72"/>
    </location>
</feature>
<dbReference type="PANTHER" id="PTHR14369">
    <property type="entry name" value="SURFEIT LOCUS PROTEIN 6"/>
    <property type="match status" value="1"/>
</dbReference>
<dbReference type="RefSeq" id="XP_020128832.1">
    <property type="nucleotide sequence ID" value="XM_020275086.1"/>
</dbReference>
<keyword evidence="8" id="KW-1185">Reference proteome</keyword>
<dbReference type="GO" id="GO:0042274">
    <property type="term" value="P:ribosomal small subunit biogenesis"/>
    <property type="evidence" value="ECO:0007669"/>
    <property type="project" value="TreeGrafter"/>
</dbReference>
<feature type="compositionally biased region" description="Basic and acidic residues" evidence="4">
    <location>
        <begin position="353"/>
        <end position="364"/>
    </location>
</feature>
<feature type="compositionally biased region" description="Basic residues" evidence="4">
    <location>
        <begin position="525"/>
        <end position="540"/>
    </location>
</feature>
<evidence type="ECO:0000256" key="4">
    <source>
        <dbReference type="SAM" id="MobiDB-lite"/>
    </source>
</evidence>
<name>A0A1J9RXL1_9PEZI</name>
<reference evidence="7 8" key="1">
    <citation type="submission" date="2016-10" db="EMBL/GenBank/DDBJ databases">
        <title>Proteomics and genomics reveal pathogen-plant mechanisms compatible with a hemibiotrophic lifestyle of Diplodia corticola.</title>
        <authorList>
            <person name="Fernandes I."/>
            <person name="De Jonge R."/>
            <person name="Van De Peer Y."/>
            <person name="Devreese B."/>
            <person name="Alves A."/>
            <person name="Esteves A.C."/>
        </authorList>
    </citation>
    <scope>NUCLEOTIDE SEQUENCE [LARGE SCALE GENOMIC DNA]</scope>
    <source>
        <strain evidence="7 8">CBS 112549</strain>
    </source>
</reference>
<dbReference type="GO" id="GO:0003723">
    <property type="term" value="F:RNA binding"/>
    <property type="evidence" value="ECO:0007669"/>
    <property type="project" value="TreeGrafter"/>
</dbReference>
<dbReference type="GO" id="GO:0005730">
    <property type="term" value="C:nucleolus"/>
    <property type="evidence" value="ECO:0007669"/>
    <property type="project" value="TreeGrafter"/>
</dbReference>
<feature type="domain" description="Ribosomal RNA-processing protein 14 N-terminal" evidence="6">
    <location>
        <begin position="28"/>
        <end position="78"/>
    </location>
</feature>